<keyword evidence="2" id="KW-1185">Reference proteome</keyword>
<dbReference type="RefSeq" id="WP_189457459.1">
    <property type="nucleotide sequence ID" value="NZ_BMYD01000005.1"/>
</dbReference>
<sequence>MPTLWFVPDGRVPYTSHGPGMPITLEEAVAVFGTDPLRYLGRAAPSLQPDAPSEDPRNVIVELGEAEGRNTLLPEPGFYWAVSLDVDDAARRLQRERMRR</sequence>
<reference evidence="1" key="1">
    <citation type="journal article" date="2014" name="Int. J. Syst. Evol. Microbiol.">
        <title>Complete genome sequence of Corynebacterium casei LMG S-19264T (=DSM 44701T), isolated from a smear-ripened cheese.</title>
        <authorList>
            <consortium name="US DOE Joint Genome Institute (JGI-PGF)"/>
            <person name="Walter F."/>
            <person name="Albersmeier A."/>
            <person name="Kalinowski J."/>
            <person name="Ruckert C."/>
        </authorList>
    </citation>
    <scope>NUCLEOTIDE SEQUENCE</scope>
    <source>
        <strain evidence="1">KCTC 23077</strain>
    </source>
</reference>
<dbReference type="Proteomes" id="UP000646426">
    <property type="component" value="Unassembled WGS sequence"/>
</dbReference>
<evidence type="ECO:0000313" key="1">
    <source>
        <dbReference type="EMBL" id="GHA87359.1"/>
    </source>
</evidence>
<accession>A0A918WA00</accession>
<dbReference type="EMBL" id="BMYD01000005">
    <property type="protein sequence ID" value="GHA87359.1"/>
    <property type="molecule type" value="Genomic_DNA"/>
</dbReference>
<reference evidence="1" key="2">
    <citation type="submission" date="2020-09" db="EMBL/GenBank/DDBJ databases">
        <authorList>
            <person name="Sun Q."/>
            <person name="Kim S."/>
        </authorList>
    </citation>
    <scope>NUCLEOTIDE SEQUENCE</scope>
    <source>
        <strain evidence="1">KCTC 23077</strain>
    </source>
</reference>
<name>A0A918WA00_9GAMM</name>
<dbReference type="AlphaFoldDB" id="A0A918WA00"/>
<protein>
    <submittedName>
        <fullName evidence="1">Uncharacterized protein</fullName>
    </submittedName>
</protein>
<organism evidence="1 2">
    <name type="scientific">Cognatilysobacter bugurensis</name>
    <dbReference type="NCBI Taxonomy" id="543356"/>
    <lineage>
        <taxon>Bacteria</taxon>
        <taxon>Pseudomonadati</taxon>
        <taxon>Pseudomonadota</taxon>
        <taxon>Gammaproteobacteria</taxon>
        <taxon>Lysobacterales</taxon>
        <taxon>Lysobacteraceae</taxon>
        <taxon>Cognatilysobacter</taxon>
    </lineage>
</organism>
<gene>
    <name evidence="1" type="ORF">GCM10007067_26590</name>
</gene>
<evidence type="ECO:0000313" key="2">
    <source>
        <dbReference type="Proteomes" id="UP000646426"/>
    </source>
</evidence>
<proteinExistence type="predicted"/>
<comment type="caution">
    <text evidence="1">The sequence shown here is derived from an EMBL/GenBank/DDBJ whole genome shotgun (WGS) entry which is preliminary data.</text>
</comment>